<keyword evidence="2" id="KW-1185">Reference proteome</keyword>
<organism evidence="1 2">
    <name type="scientific">Thelephora ganbajun</name>
    <name type="common">Ganba fungus</name>
    <dbReference type="NCBI Taxonomy" id="370292"/>
    <lineage>
        <taxon>Eukaryota</taxon>
        <taxon>Fungi</taxon>
        <taxon>Dikarya</taxon>
        <taxon>Basidiomycota</taxon>
        <taxon>Agaricomycotina</taxon>
        <taxon>Agaricomycetes</taxon>
        <taxon>Thelephorales</taxon>
        <taxon>Thelephoraceae</taxon>
        <taxon>Thelephora</taxon>
    </lineage>
</organism>
<evidence type="ECO:0000313" key="1">
    <source>
        <dbReference type="EMBL" id="KAF9646935.1"/>
    </source>
</evidence>
<dbReference type="Proteomes" id="UP000886501">
    <property type="component" value="Unassembled WGS sequence"/>
</dbReference>
<name>A0ACB6ZC12_THEGA</name>
<proteinExistence type="predicted"/>
<protein>
    <submittedName>
        <fullName evidence="1">Uncharacterized protein</fullName>
    </submittedName>
</protein>
<reference evidence="1" key="2">
    <citation type="journal article" date="2020" name="Nat. Commun.">
        <title>Large-scale genome sequencing of mycorrhizal fungi provides insights into the early evolution of symbiotic traits.</title>
        <authorList>
            <person name="Miyauchi S."/>
            <person name="Kiss E."/>
            <person name="Kuo A."/>
            <person name="Drula E."/>
            <person name="Kohler A."/>
            <person name="Sanchez-Garcia M."/>
            <person name="Morin E."/>
            <person name="Andreopoulos B."/>
            <person name="Barry K.W."/>
            <person name="Bonito G."/>
            <person name="Buee M."/>
            <person name="Carver A."/>
            <person name="Chen C."/>
            <person name="Cichocki N."/>
            <person name="Clum A."/>
            <person name="Culley D."/>
            <person name="Crous P.W."/>
            <person name="Fauchery L."/>
            <person name="Girlanda M."/>
            <person name="Hayes R.D."/>
            <person name="Keri Z."/>
            <person name="LaButti K."/>
            <person name="Lipzen A."/>
            <person name="Lombard V."/>
            <person name="Magnuson J."/>
            <person name="Maillard F."/>
            <person name="Murat C."/>
            <person name="Nolan M."/>
            <person name="Ohm R.A."/>
            <person name="Pangilinan J."/>
            <person name="Pereira M.F."/>
            <person name="Perotto S."/>
            <person name="Peter M."/>
            <person name="Pfister S."/>
            <person name="Riley R."/>
            <person name="Sitrit Y."/>
            <person name="Stielow J.B."/>
            <person name="Szollosi G."/>
            <person name="Zifcakova L."/>
            <person name="Stursova M."/>
            <person name="Spatafora J.W."/>
            <person name="Tedersoo L."/>
            <person name="Vaario L.M."/>
            <person name="Yamada A."/>
            <person name="Yan M."/>
            <person name="Wang P."/>
            <person name="Xu J."/>
            <person name="Bruns T."/>
            <person name="Baldrian P."/>
            <person name="Vilgalys R."/>
            <person name="Dunand C."/>
            <person name="Henrissat B."/>
            <person name="Grigoriev I.V."/>
            <person name="Hibbett D."/>
            <person name="Nagy L.G."/>
            <person name="Martin F.M."/>
        </authorList>
    </citation>
    <scope>NUCLEOTIDE SEQUENCE</scope>
    <source>
        <strain evidence="1">P2</strain>
    </source>
</reference>
<dbReference type="EMBL" id="MU118045">
    <property type="protein sequence ID" value="KAF9646935.1"/>
    <property type="molecule type" value="Genomic_DNA"/>
</dbReference>
<gene>
    <name evidence="1" type="ORF">BDM02DRAFT_3130087</name>
</gene>
<accession>A0ACB6ZC12</accession>
<comment type="caution">
    <text evidence="1">The sequence shown here is derived from an EMBL/GenBank/DDBJ whole genome shotgun (WGS) entry which is preliminary data.</text>
</comment>
<evidence type="ECO:0000313" key="2">
    <source>
        <dbReference type="Proteomes" id="UP000886501"/>
    </source>
</evidence>
<reference evidence="1" key="1">
    <citation type="submission" date="2019-10" db="EMBL/GenBank/DDBJ databases">
        <authorList>
            <consortium name="DOE Joint Genome Institute"/>
            <person name="Kuo A."/>
            <person name="Miyauchi S."/>
            <person name="Kiss E."/>
            <person name="Drula E."/>
            <person name="Kohler A."/>
            <person name="Sanchez-Garcia M."/>
            <person name="Andreopoulos B."/>
            <person name="Barry K.W."/>
            <person name="Bonito G."/>
            <person name="Buee M."/>
            <person name="Carver A."/>
            <person name="Chen C."/>
            <person name="Cichocki N."/>
            <person name="Clum A."/>
            <person name="Culley D."/>
            <person name="Crous P.W."/>
            <person name="Fauchery L."/>
            <person name="Girlanda M."/>
            <person name="Hayes R."/>
            <person name="Keri Z."/>
            <person name="Labutti K."/>
            <person name="Lipzen A."/>
            <person name="Lombard V."/>
            <person name="Magnuson J."/>
            <person name="Maillard F."/>
            <person name="Morin E."/>
            <person name="Murat C."/>
            <person name="Nolan M."/>
            <person name="Ohm R."/>
            <person name="Pangilinan J."/>
            <person name="Pereira M."/>
            <person name="Perotto S."/>
            <person name="Peter M."/>
            <person name="Riley R."/>
            <person name="Sitrit Y."/>
            <person name="Stielow B."/>
            <person name="Szollosi G."/>
            <person name="Zifcakova L."/>
            <person name="Stursova M."/>
            <person name="Spatafora J.W."/>
            <person name="Tedersoo L."/>
            <person name="Vaario L.-M."/>
            <person name="Yamada A."/>
            <person name="Yan M."/>
            <person name="Wang P."/>
            <person name="Xu J."/>
            <person name="Bruns T."/>
            <person name="Baldrian P."/>
            <person name="Vilgalys R."/>
            <person name="Henrissat B."/>
            <person name="Grigoriev I.V."/>
            <person name="Hibbett D."/>
            <person name="Nagy L.G."/>
            <person name="Martin F.M."/>
        </authorList>
    </citation>
    <scope>NUCLEOTIDE SEQUENCE</scope>
    <source>
        <strain evidence="1">P2</strain>
    </source>
</reference>
<sequence>MRESQGTYITKFLAVTTNLLEGENTKALNGSPAHPMPFRHISGARFLITQLTASQSPPSGSAKDNQQQAAAQSGIAFIEIRSAGVDDPRAVITRYAPEIQQMRELRGSGFDRTPVLGSESTPAPERGDAAEIYHLDFSRVPAVEICPVDVRPERAAAVRITLSGIQMTFETKGETSFGIFIATHSSQPLGSRQLPFSTRILKV</sequence>